<comment type="caution">
    <text evidence="1">The sequence shown here is derived from an EMBL/GenBank/DDBJ whole genome shotgun (WGS) entry which is preliminary data.</text>
</comment>
<dbReference type="GO" id="GO:0005829">
    <property type="term" value="C:cytosol"/>
    <property type="evidence" value="ECO:0007669"/>
    <property type="project" value="TreeGrafter"/>
</dbReference>
<dbReference type="Proteomes" id="UP001177023">
    <property type="component" value="Unassembled WGS sequence"/>
</dbReference>
<dbReference type="Pfam" id="PF04177">
    <property type="entry name" value="TAP42"/>
    <property type="match status" value="1"/>
</dbReference>
<gene>
    <name evidence="1" type="ORF">MSPICULIGERA_LOCUS13824</name>
</gene>
<protein>
    <submittedName>
        <fullName evidence="1">Uncharacterized protein</fullName>
    </submittedName>
</protein>
<dbReference type="EMBL" id="CATQJA010002639">
    <property type="protein sequence ID" value="CAJ0575514.1"/>
    <property type="molecule type" value="Genomic_DNA"/>
</dbReference>
<proteinExistence type="predicted"/>
<organism evidence="1 2">
    <name type="scientific">Mesorhabditis spiculigera</name>
    <dbReference type="NCBI Taxonomy" id="96644"/>
    <lineage>
        <taxon>Eukaryota</taxon>
        <taxon>Metazoa</taxon>
        <taxon>Ecdysozoa</taxon>
        <taxon>Nematoda</taxon>
        <taxon>Chromadorea</taxon>
        <taxon>Rhabditida</taxon>
        <taxon>Rhabditina</taxon>
        <taxon>Rhabditomorpha</taxon>
        <taxon>Rhabditoidea</taxon>
        <taxon>Rhabditidae</taxon>
        <taxon>Mesorhabditinae</taxon>
        <taxon>Mesorhabditis</taxon>
    </lineage>
</organism>
<name>A0AA36CV86_9BILA</name>
<reference evidence="1" key="1">
    <citation type="submission" date="2023-06" db="EMBL/GenBank/DDBJ databases">
        <authorList>
            <person name="Delattre M."/>
        </authorList>
    </citation>
    <scope>NUCLEOTIDE SEQUENCE</scope>
    <source>
        <strain evidence="1">AF72</strain>
    </source>
</reference>
<dbReference type="GO" id="GO:0035303">
    <property type="term" value="P:regulation of dephosphorylation"/>
    <property type="evidence" value="ECO:0007669"/>
    <property type="project" value="TreeGrafter"/>
</dbReference>
<evidence type="ECO:0000313" key="1">
    <source>
        <dbReference type="EMBL" id="CAJ0575514.1"/>
    </source>
</evidence>
<dbReference type="InterPro" id="IPR038511">
    <property type="entry name" value="TAP42/TAP46-like_sf"/>
</dbReference>
<accession>A0AA36CV86</accession>
<keyword evidence="2" id="KW-1185">Reference proteome</keyword>
<dbReference type="PANTHER" id="PTHR10933">
    <property type="entry name" value="IMMUNOGLOBULIN-BINDING PROTEIN 1"/>
    <property type="match status" value="1"/>
</dbReference>
<sequence>MASTSEDKEETIRNVFERCEKTVIDLTEGRLDMEQKKKAVPDLCAQLERLQKDISTAGLFADNEFVEELPPESVRLLLVGCYYAIAVQNTPFNAATRPDELKAAKTLLMAFLERLQSYEVINFKLPWAIEEDDEVSRADVKIFRATGKFLRCF</sequence>
<feature type="non-terminal residue" evidence="1">
    <location>
        <position position="1"/>
    </location>
</feature>
<evidence type="ECO:0000313" key="2">
    <source>
        <dbReference type="Proteomes" id="UP001177023"/>
    </source>
</evidence>
<dbReference type="AlphaFoldDB" id="A0AA36CV86"/>
<dbReference type="InterPro" id="IPR007304">
    <property type="entry name" value="TAP46-like"/>
</dbReference>
<dbReference type="GO" id="GO:0009966">
    <property type="term" value="P:regulation of signal transduction"/>
    <property type="evidence" value="ECO:0007669"/>
    <property type="project" value="InterPro"/>
</dbReference>
<dbReference type="GO" id="GO:0051721">
    <property type="term" value="F:protein phosphatase 2A binding"/>
    <property type="evidence" value="ECO:0007669"/>
    <property type="project" value="TreeGrafter"/>
</dbReference>
<dbReference type="Gene3D" id="1.25.40.540">
    <property type="entry name" value="TAP42-like family"/>
    <property type="match status" value="1"/>
</dbReference>
<dbReference type="PANTHER" id="PTHR10933:SF9">
    <property type="entry name" value="IMMUNOGLOBULIN-BINDING PROTEIN 1"/>
    <property type="match status" value="1"/>
</dbReference>